<name>A0A197JL46_9FUNG</name>
<accession>A0A197JL46</accession>
<keyword evidence="11" id="KW-1185">Reference proteome</keyword>
<sequence>MVSSKKFSSALHADHLFFLFSILSGQNQQSQELCSAQMCISATIFSADTNTIEFSLFSMIPVGWLGLGIGGDSKGMAGNDLAICWPNTTGSGAVISQRSATENASNKSPQGPLPISASAHGVFGVILFAALVLQICIGIFIFHTFDITRADRPRLRLVITTWMHRLWGYAVLICGLVQIHLGMTLYGRPTPKGVSLLSQVDDLNAFLESDTMITLLAFREHLRRFAVDVKDVLAMSTQTPFGSSSDDDTNEDDVDGTPSVDVPARPCTPPPKKRPNPHILFSPSKRDKRPAQDHVDFVDDDEDDG</sequence>
<keyword evidence="4" id="KW-0249">Electron transport</keyword>
<evidence type="ECO:0000256" key="7">
    <source>
        <dbReference type="SAM" id="MobiDB-lite"/>
    </source>
</evidence>
<evidence type="ECO:0000256" key="1">
    <source>
        <dbReference type="ARBA" id="ARBA00004370"/>
    </source>
</evidence>
<feature type="transmembrane region" description="Helical" evidence="8">
    <location>
        <begin position="166"/>
        <end position="186"/>
    </location>
</feature>
<comment type="subcellular location">
    <subcellularLocation>
        <location evidence="1">Membrane</location>
    </subcellularLocation>
</comment>
<protein>
    <recommendedName>
        <fullName evidence="9">Cytochrome b561 domain-containing protein</fullName>
    </recommendedName>
</protein>
<evidence type="ECO:0000256" key="5">
    <source>
        <dbReference type="ARBA" id="ARBA00022989"/>
    </source>
</evidence>
<evidence type="ECO:0000313" key="11">
    <source>
        <dbReference type="Proteomes" id="UP000078512"/>
    </source>
</evidence>
<dbReference type="AlphaFoldDB" id="A0A197JL46"/>
<evidence type="ECO:0000256" key="2">
    <source>
        <dbReference type="ARBA" id="ARBA00022448"/>
    </source>
</evidence>
<dbReference type="Gene3D" id="1.20.120.1770">
    <property type="match status" value="1"/>
</dbReference>
<proteinExistence type="predicted"/>
<dbReference type="Proteomes" id="UP000078512">
    <property type="component" value="Unassembled WGS sequence"/>
</dbReference>
<evidence type="ECO:0000256" key="6">
    <source>
        <dbReference type="ARBA" id="ARBA00023136"/>
    </source>
</evidence>
<evidence type="ECO:0000256" key="8">
    <source>
        <dbReference type="SAM" id="Phobius"/>
    </source>
</evidence>
<dbReference type="GO" id="GO:0016020">
    <property type="term" value="C:membrane"/>
    <property type="evidence" value="ECO:0007669"/>
    <property type="project" value="UniProtKB-SubCell"/>
</dbReference>
<evidence type="ECO:0000313" key="10">
    <source>
        <dbReference type="EMBL" id="OAQ25226.1"/>
    </source>
</evidence>
<evidence type="ECO:0000259" key="9">
    <source>
        <dbReference type="Pfam" id="PF03188"/>
    </source>
</evidence>
<reference evidence="10 11" key="1">
    <citation type="submission" date="2016-05" db="EMBL/GenBank/DDBJ databases">
        <title>Genome sequencing reveals origins of a unique bacterial endosymbiosis in the earliest lineages of terrestrial Fungi.</title>
        <authorList>
            <consortium name="DOE Joint Genome Institute"/>
            <person name="Uehling J."/>
            <person name="Gryganskyi A."/>
            <person name="Hameed K."/>
            <person name="Tschaplinski T."/>
            <person name="Misztal P."/>
            <person name="Wu S."/>
            <person name="Desiro A."/>
            <person name="Vande Pol N."/>
            <person name="Du Z.-Y."/>
            <person name="Zienkiewicz A."/>
            <person name="Zienkiewicz K."/>
            <person name="Morin E."/>
            <person name="Tisserant E."/>
            <person name="Splivallo R."/>
            <person name="Hainaut M."/>
            <person name="Henrissat B."/>
            <person name="Ohm R."/>
            <person name="Kuo A."/>
            <person name="Yan J."/>
            <person name="Lipzen A."/>
            <person name="Nolan M."/>
            <person name="Labutti K."/>
            <person name="Barry K."/>
            <person name="Goldstein A."/>
            <person name="Labbe J."/>
            <person name="Schadt C."/>
            <person name="Tuskan G."/>
            <person name="Grigoriev I."/>
            <person name="Martin F."/>
            <person name="Vilgalys R."/>
            <person name="Bonito G."/>
        </authorList>
    </citation>
    <scope>NUCLEOTIDE SEQUENCE [LARGE SCALE GENOMIC DNA]</scope>
    <source>
        <strain evidence="10 11">AG-77</strain>
    </source>
</reference>
<evidence type="ECO:0000256" key="3">
    <source>
        <dbReference type="ARBA" id="ARBA00022692"/>
    </source>
</evidence>
<dbReference type="Pfam" id="PF03188">
    <property type="entry name" value="Cytochrom_B561"/>
    <property type="match status" value="1"/>
</dbReference>
<keyword evidence="2" id="KW-0813">Transport</keyword>
<organism evidence="10 11">
    <name type="scientific">Linnemannia elongata AG-77</name>
    <dbReference type="NCBI Taxonomy" id="1314771"/>
    <lineage>
        <taxon>Eukaryota</taxon>
        <taxon>Fungi</taxon>
        <taxon>Fungi incertae sedis</taxon>
        <taxon>Mucoromycota</taxon>
        <taxon>Mortierellomycotina</taxon>
        <taxon>Mortierellomycetes</taxon>
        <taxon>Mortierellales</taxon>
        <taxon>Mortierellaceae</taxon>
        <taxon>Linnemannia</taxon>
    </lineage>
</organism>
<feature type="transmembrane region" description="Helical" evidence="8">
    <location>
        <begin position="122"/>
        <end position="145"/>
    </location>
</feature>
<keyword evidence="5 8" id="KW-1133">Transmembrane helix</keyword>
<keyword evidence="3 8" id="KW-0812">Transmembrane</keyword>
<gene>
    <name evidence="10" type="ORF">K457DRAFT_158288</name>
</gene>
<evidence type="ECO:0000256" key="4">
    <source>
        <dbReference type="ARBA" id="ARBA00022982"/>
    </source>
</evidence>
<dbReference type="InterPro" id="IPR006593">
    <property type="entry name" value="Cyt_b561/ferric_Rdtase_TM"/>
</dbReference>
<dbReference type="CDD" id="cd08760">
    <property type="entry name" value="Cyt_b561_FRRS1_like"/>
    <property type="match status" value="1"/>
</dbReference>
<dbReference type="SUPFAM" id="SSF49344">
    <property type="entry name" value="CBD9-like"/>
    <property type="match status" value="1"/>
</dbReference>
<keyword evidence="6 8" id="KW-0472">Membrane</keyword>
<feature type="compositionally biased region" description="Acidic residues" evidence="7">
    <location>
        <begin position="245"/>
        <end position="255"/>
    </location>
</feature>
<dbReference type="OrthoDB" id="19261at2759"/>
<feature type="domain" description="Cytochrome b561" evidence="9">
    <location>
        <begin position="113"/>
        <end position="184"/>
    </location>
</feature>
<feature type="region of interest" description="Disordered" evidence="7">
    <location>
        <begin position="238"/>
        <end position="305"/>
    </location>
</feature>
<dbReference type="EMBL" id="KV442081">
    <property type="protein sequence ID" value="OAQ25226.1"/>
    <property type="molecule type" value="Genomic_DNA"/>
</dbReference>